<dbReference type="InterPro" id="IPR045091">
    <property type="entry name" value="Mad2-like"/>
</dbReference>
<evidence type="ECO:0000259" key="6">
    <source>
        <dbReference type="PROSITE" id="PS50278"/>
    </source>
</evidence>
<dbReference type="HOGENOM" id="CLU_453616_0_0_1"/>
<dbReference type="Pfam" id="PF02301">
    <property type="entry name" value="HORMA"/>
    <property type="match status" value="1"/>
</dbReference>
<evidence type="ECO:0000313" key="8">
    <source>
        <dbReference type="EMBL" id="EKC35232.1"/>
    </source>
</evidence>
<organism evidence="8">
    <name type="scientific">Magallana gigas</name>
    <name type="common">Pacific oyster</name>
    <name type="synonym">Crassostrea gigas</name>
    <dbReference type="NCBI Taxonomy" id="29159"/>
    <lineage>
        <taxon>Eukaryota</taxon>
        <taxon>Metazoa</taxon>
        <taxon>Spiralia</taxon>
        <taxon>Lophotrochozoa</taxon>
        <taxon>Mollusca</taxon>
        <taxon>Bivalvia</taxon>
        <taxon>Autobranchia</taxon>
        <taxon>Pteriomorphia</taxon>
        <taxon>Ostreida</taxon>
        <taxon>Ostreoidea</taxon>
        <taxon>Ostreidae</taxon>
        <taxon>Magallana</taxon>
    </lineage>
</organism>
<evidence type="ECO:0000259" key="7">
    <source>
        <dbReference type="PROSITE" id="PS50815"/>
    </source>
</evidence>
<dbReference type="GO" id="GO:0005634">
    <property type="term" value="C:nucleus"/>
    <property type="evidence" value="ECO:0007669"/>
    <property type="project" value="UniProtKB-SubCell"/>
</dbReference>
<evidence type="ECO:0000256" key="5">
    <source>
        <dbReference type="ARBA" id="ARBA00044264"/>
    </source>
</evidence>
<dbReference type="GO" id="GO:0016035">
    <property type="term" value="C:zeta DNA polymerase complex"/>
    <property type="evidence" value="ECO:0007669"/>
    <property type="project" value="TreeGrafter"/>
</dbReference>
<protein>
    <recommendedName>
        <fullName evidence="4">Mitotic spindle assembly checkpoint protein MAD2B</fullName>
    </recommendedName>
    <alternativeName>
        <fullName evidence="5">Mitotic arrest deficient 2-like protein 2</fullName>
    </alternativeName>
</protein>
<comment type="subcellular location">
    <subcellularLocation>
        <location evidence="1">Nucleus</location>
    </subcellularLocation>
</comment>
<dbReference type="PANTHER" id="PTHR11842:SF10">
    <property type="entry name" value="MITOTIC SPINDLE ASSEMBLY CHECKPOINT PROTEIN MAD2B"/>
    <property type="match status" value="1"/>
</dbReference>
<dbReference type="Gene3D" id="2.10.90.10">
    <property type="entry name" value="Cystine-knot cytokines"/>
    <property type="match status" value="1"/>
</dbReference>
<keyword evidence="2" id="KW-0227">DNA damage</keyword>
<dbReference type="InterPro" id="IPR000072">
    <property type="entry name" value="PDGF/VEGF_dom"/>
</dbReference>
<feature type="domain" description="HORMA" evidence="7">
    <location>
        <begin position="402"/>
        <end position="593"/>
    </location>
</feature>
<dbReference type="Gene3D" id="3.30.900.10">
    <property type="entry name" value="HORMA domain"/>
    <property type="match status" value="1"/>
</dbReference>
<proteinExistence type="predicted"/>
<reference evidence="8" key="1">
    <citation type="journal article" date="2012" name="Nature">
        <title>The oyster genome reveals stress adaptation and complexity of shell formation.</title>
        <authorList>
            <person name="Zhang G."/>
            <person name="Fang X."/>
            <person name="Guo X."/>
            <person name="Li L."/>
            <person name="Luo R."/>
            <person name="Xu F."/>
            <person name="Yang P."/>
            <person name="Zhang L."/>
            <person name="Wang X."/>
            <person name="Qi H."/>
            <person name="Xiong Z."/>
            <person name="Que H."/>
            <person name="Xie Y."/>
            <person name="Holland P.W."/>
            <person name="Paps J."/>
            <person name="Zhu Y."/>
            <person name="Wu F."/>
            <person name="Chen Y."/>
            <person name="Wang J."/>
            <person name="Peng C."/>
            <person name="Meng J."/>
            <person name="Yang L."/>
            <person name="Liu J."/>
            <person name="Wen B."/>
            <person name="Zhang N."/>
            <person name="Huang Z."/>
            <person name="Zhu Q."/>
            <person name="Feng Y."/>
            <person name="Mount A."/>
            <person name="Hedgecock D."/>
            <person name="Xu Z."/>
            <person name="Liu Y."/>
            <person name="Domazet-Loso T."/>
            <person name="Du Y."/>
            <person name="Sun X."/>
            <person name="Zhang S."/>
            <person name="Liu B."/>
            <person name="Cheng P."/>
            <person name="Jiang X."/>
            <person name="Li J."/>
            <person name="Fan D."/>
            <person name="Wang W."/>
            <person name="Fu W."/>
            <person name="Wang T."/>
            <person name="Wang B."/>
            <person name="Zhang J."/>
            <person name="Peng Z."/>
            <person name="Li Y."/>
            <person name="Li N."/>
            <person name="Wang J."/>
            <person name="Chen M."/>
            <person name="He Y."/>
            <person name="Tan F."/>
            <person name="Song X."/>
            <person name="Zheng Q."/>
            <person name="Huang R."/>
            <person name="Yang H."/>
            <person name="Du X."/>
            <person name="Chen L."/>
            <person name="Yang M."/>
            <person name="Gaffney P.M."/>
            <person name="Wang S."/>
            <person name="Luo L."/>
            <person name="She Z."/>
            <person name="Ming Y."/>
            <person name="Huang W."/>
            <person name="Zhang S."/>
            <person name="Huang B."/>
            <person name="Zhang Y."/>
            <person name="Qu T."/>
            <person name="Ni P."/>
            <person name="Miao G."/>
            <person name="Wang J."/>
            <person name="Wang Q."/>
            <person name="Steinberg C.E."/>
            <person name="Wang H."/>
            <person name="Li N."/>
            <person name="Qian L."/>
            <person name="Zhang G."/>
            <person name="Li Y."/>
            <person name="Yang H."/>
            <person name="Liu X."/>
            <person name="Wang J."/>
            <person name="Yin Y."/>
            <person name="Wang J."/>
        </authorList>
    </citation>
    <scope>NUCLEOTIDE SEQUENCE [LARGE SCALE GENOMIC DNA]</scope>
    <source>
        <strain evidence="8">05x7-T-G4-1.051#20</strain>
    </source>
</reference>
<dbReference type="AlphaFoldDB" id="K1QE99"/>
<name>K1QE99_MAGGI</name>
<dbReference type="FunFam" id="3.30.900.10:FF:000003">
    <property type="entry name" value="Mitotic spindle assembly checkpoint protein MAD2B"/>
    <property type="match status" value="1"/>
</dbReference>
<evidence type="ECO:0000256" key="1">
    <source>
        <dbReference type="ARBA" id="ARBA00004123"/>
    </source>
</evidence>
<dbReference type="PROSITE" id="PS50278">
    <property type="entry name" value="PDGF_2"/>
    <property type="match status" value="1"/>
</dbReference>
<dbReference type="InterPro" id="IPR029034">
    <property type="entry name" value="Cystine-knot_cytokine"/>
</dbReference>
<evidence type="ECO:0000256" key="3">
    <source>
        <dbReference type="ARBA" id="ARBA00023242"/>
    </source>
</evidence>
<sequence>MPPLRRTCSPDGEISRTRIENHQSYHKTFPRYSQDDSIVSYGHYDPIARKDRCSKCCGDREIEKTSWSDYPNVSDKEIDMFLERKTLKDILPEEDYSKRDYNYMNDEAMFTEDPLNLAEQATEHYAQVFDHPYASCQDPQPEVIYIPPEGHIKYIPEYTILHRCRNTTGCCWDKSQTCTVKNLQIVTRTFFVVDTFSDDTILPNQAEQLFLTNHTSCHCELLNPQPGCDQQCPRPFRKIRTGDTCACDCPGDRNLECLEIKWGIAPLNTDGFNCVKEHRCMAPNCQSGRFDIRKGFCPGTNEPYPHRKRRNVQRNQRLGSITSAFKQATCVLTFGEHCPHSPVTNRRATMDKTGGMEAVIRKRVDLARSAFSPRKMCMEDSGSQHNIAIKELNGMAESEATQIGLDIFSEFLEVAIHSILYNRELYPAGVFERRKKYNVPVQICVHPEVNQYITQVVNGISEFNSSNQLEKVALVVCNKELQPLEKFILEINKPDMAQTQQTDRYLYQLEQSLRSFLLKINMADSLLTPLPADCTWTVHATTSESAAAKRFDTNLENNFPWLEASEKETTMDNASILPLKSTTSPYINMQMYVEESKECKDS</sequence>
<dbReference type="InterPro" id="IPR003511">
    <property type="entry name" value="HORMA_dom"/>
</dbReference>
<dbReference type="PROSITE" id="PS50815">
    <property type="entry name" value="HORMA"/>
    <property type="match status" value="1"/>
</dbReference>
<keyword evidence="3" id="KW-0539">Nucleus</keyword>
<dbReference type="GO" id="GO:0008083">
    <property type="term" value="F:growth factor activity"/>
    <property type="evidence" value="ECO:0007669"/>
    <property type="project" value="InterPro"/>
</dbReference>
<dbReference type="InterPro" id="IPR036570">
    <property type="entry name" value="HORMA_dom_sf"/>
</dbReference>
<dbReference type="EMBL" id="JH816696">
    <property type="protein sequence ID" value="EKC35232.1"/>
    <property type="molecule type" value="Genomic_DNA"/>
</dbReference>
<dbReference type="GO" id="GO:0006974">
    <property type="term" value="P:DNA damage response"/>
    <property type="evidence" value="ECO:0007669"/>
    <property type="project" value="UniProtKB-KW"/>
</dbReference>
<feature type="domain" description="Platelet-derived growth factor (PDGF) family profile" evidence="6">
    <location>
        <begin position="154"/>
        <end position="224"/>
    </location>
</feature>
<dbReference type="GO" id="GO:0016020">
    <property type="term" value="C:membrane"/>
    <property type="evidence" value="ECO:0007669"/>
    <property type="project" value="InterPro"/>
</dbReference>
<dbReference type="InParanoid" id="K1QE99"/>
<accession>K1QE99</accession>
<evidence type="ECO:0000256" key="2">
    <source>
        <dbReference type="ARBA" id="ARBA00022763"/>
    </source>
</evidence>
<evidence type="ECO:0000256" key="4">
    <source>
        <dbReference type="ARBA" id="ARBA00044131"/>
    </source>
</evidence>
<dbReference type="SUPFAM" id="SSF57501">
    <property type="entry name" value="Cystine-knot cytokines"/>
    <property type="match status" value="1"/>
</dbReference>
<dbReference type="PANTHER" id="PTHR11842">
    <property type="entry name" value="MITOTIC SPINDLE ASSEMBLY CHECKPOINT PROTEIN MAD2"/>
    <property type="match status" value="1"/>
</dbReference>
<gene>
    <name evidence="8" type="ORF">CGI_10019832</name>
</gene>
<dbReference type="SUPFAM" id="SSF56019">
    <property type="entry name" value="The spindle assembly checkpoint protein mad2"/>
    <property type="match status" value="1"/>
</dbReference>